<accession>A0ABU7D1N1</accession>
<keyword evidence="1" id="KW-0732">Signal</keyword>
<name>A0ABU7D1N1_9TELE</name>
<proteinExistence type="predicted"/>
<gene>
    <name evidence="2" type="ORF">CHARACLAT_016396</name>
</gene>
<evidence type="ECO:0000313" key="3">
    <source>
        <dbReference type="Proteomes" id="UP001352852"/>
    </source>
</evidence>
<protein>
    <recommendedName>
        <fullName evidence="4">Secreted protein</fullName>
    </recommendedName>
</protein>
<organism evidence="2 3">
    <name type="scientific">Characodon lateralis</name>
    <dbReference type="NCBI Taxonomy" id="208331"/>
    <lineage>
        <taxon>Eukaryota</taxon>
        <taxon>Metazoa</taxon>
        <taxon>Chordata</taxon>
        <taxon>Craniata</taxon>
        <taxon>Vertebrata</taxon>
        <taxon>Euteleostomi</taxon>
        <taxon>Actinopterygii</taxon>
        <taxon>Neopterygii</taxon>
        <taxon>Teleostei</taxon>
        <taxon>Neoteleostei</taxon>
        <taxon>Acanthomorphata</taxon>
        <taxon>Ovalentaria</taxon>
        <taxon>Atherinomorphae</taxon>
        <taxon>Cyprinodontiformes</taxon>
        <taxon>Goodeidae</taxon>
        <taxon>Characodon</taxon>
    </lineage>
</organism>
<evidence type="ECO:0008006" key="4">
    <source>
        <dbReference type="Google" id="ProtNLM"/>
    </source>
</evidence>
<keyword evidence="3" id="KW-1185">Reference proteome</keyword>
<evidence type="ECO:0000313" key="2">
    <source>
        <dbReference type="EMBL" id="MED6267864.1"/>
    </source>
</evidence>
<reference evidence="2 3" key="1">
    <citation type="submission" date="2021-06" db="EMBL/GenBank/DDBJ databases">
        <authorList>
            <person name="Palmer J.M."/>
        </authorList>
    </citation>
    <scope>NUCLEOTIDE SEQUENCE [LARGE SCALE GENOMIC DNA]</scope>
    <source>
        <strain evidence="2 3">CL_MEX2019</strain>
        <tissue evidence="2">Muscle</tissue>
    </source>
</reference>
<evidence type="ECO:0000256" key="1">
    <source>
        <dbReference type="SAM" id="SignalP"/>
    </source>
</evidence>
<comment type="caution">
    <text evidence="2">The sequence shown here is derived from an EMBL/GenBank/DDBJ whole genome shotgun (WGS) entry which is preliminary data.</text>
</comment>
<feature type="signal peptide" evidence="1">
    <location>
        <begin position="1"/>
        <end position="20"/>
    </location>
</feature>
<sequence length="76" mass="8551">MELSFLICRFVLFFLSLSASVSYWAHLAKRDPAAHSSCTDHKPQQHNKLKLQGFQAARFSLSLTTSPTAETFHPSL</sequence>
<dbReference type="EMBL" id="JAHUTJ010009520">
    <property type="protein sequence ID" value="MED6267864.1"/>
    <property type="molecule type" value="Genomic_DNA"/>
</dbReference>
<dbReference type="Proteomes" id="UP001352852">
    <property type="component" value="Unassembled WGS sequence"/>
</dbReference>
<feature type="chain" id="PRO_5045176332" description="Secreted protein" evidence="1">
    <location>
        <begin position="21"/>
        <end position="76"/>
    </location>
</feature>